<keyword evidence="1" id="KW-0238">DNA-binding</keyword>
<keyword evidence="6" id="KW-1185">Reference proteome</keyword>
<dbReference type="PANTHER" id="PTHR43280">
    <property type="entry name" value="ARAC-FAMILY TRANSCRIPTIONAL REGULATOR"/>
    <property type="match status" value="1"/>
</dbReference>
<dbReference type="EMBL" id="VFJE01000054">
    <property type="protein sequence ID" value="TPD68517.1"/>
    <property type="molecule type" value="Genomic_DNA"/>
</dbReference>
<dbReference type="Gene3D" id="1.25.40.10">
    <property type="entry name" value="Tetratricopeptide repeat domain"/>
    <property type="match status" value="2"/>
</dbReference>
<dbReference type="SUPFAM" id="SSF48452">
    <property type="entry name" value="TPR-like"/>
    <property type="match status" value="1"/>
</dbReference>
<dbReference type="GO" id="GO:0003700">
    <property type="term" value="F:DNA-binding transcription factor activity"/>
    <property type="evidence" value="ECO:0007669"/>
    <property type="project" value="InterPro"/>
</dbReference>
<keyword evidence="3" id="KW-1133">Transmembrane helix</keyword>
<feature type="coiled-coil region" evidence="2">
    <location>
        <begin position="470"/>
        <end position="497"/>
    </location>
</feature>
<name>A0A501Q8U3_9FLAO</name>
<sequence length="585" mass="68986">MTLYLFEYTMQIKKQQKFLMTNKSSIFLILFLVLQFPVFSQQKGFYLPDSLKEKSYDYLNNKIDLYEEDTVRALFYLDSYLSKAKLENNLNEAVNAYSNAIFFVSDSLKPVYADSIVAAAMMTNDAPVIGSAYISKGNFYYSIKDYVQALNFYLKASDYISNSNDNYLKYELKYHIAGIKIHLGFNDEALVLLKECVDFFKKYDEYDYQRGYLNSLHSLGLVYNRLGKYDLSTETNEFALKEAKRLNVELTQNYIVHSEGINQYFKKNYSKAIQNIQQALPAIIRNNDFANETVGYFYIGKCYWDQGQQEKALPYFKKVDRVFSEKKYIRPDLRENYELLVGYYKEKGDVKNQLYYINRLMKADSVLNTNFKYMSGKIHKEYDTKALRQAKQEIEKQLAGKEKTTLLLYFSLAVFFFLTLYFFYRYYSNQKLYRQKFEELMGAEKEKPKAIVVEKEDEEKKGLDINPDVVALILKELEKFENRKKFLEKDLTLVNLASAFNTNSNYLSKVINHYRNKNYNTYLNDLRIDYIVELLKSQSRYRNYTIKALADESGFSTPQHFSKAFFASTGIYPSYFLNELNKEQI</sequence>
<proteinExistence type="predicted"/>
<dbReference type="SMART" id="SM00028">
    <property type="entry name" value="TPR"/>
    <property type="match status" value="3"/>
</dbReference>
<evidence type="ECO:0000256" key="2">
    <source>
        <dbReference type="SAM" id="Coils"/>
    </source>
</evidence>
<feature type="domain" description="HTH araC/xylS-type" evidence="4">
    <location>
        <begin position="467"/>
        <end position="579"/>
    </location>
</feature>
<dbReference type="SMART" id="SM00342">
    <property type="entry name" value="HTH_ARAC"/>
    <property type="match status" value="1"/>
</dbReference>
<dbReference type="InterPro" id="IPR018060">
    <property type="entry name" value="HTH_AraC"/>
</dbReference>
<dbReference type="AlphaFoldDB" id="A0A501Q8U3"/>
<keyword evidence="3" id="KW-0812">Transmembrane</keyword>
<comment type="caution">
    <text evidence="5">The sequence shown here is derived from an EMBL/GenBank/DDBJ whole genome shotgun (WGS) entry which is preliminary data.</text>
</comment>
<evidence type="ECO:0000313" key="6">
    <source>
        <dbReference type="Proteomes" id="UP000319175"/>
    </source>
</evidence>
<dbReference type="PROSITE" id="PS01124">
    <property type="entry name" value="HTH_ARAC_FAMILY_2"/>
    <property type="match status" value="1"/>
</dbReference>
<dbReference type="Proteomes" id="UP000319175">
    <property type="component" value="Unassembled WGS sequence"/>
</dbReference>
<protein>
    <submittedName>
        <fullName evidence="5">Helix-turn-helix domain-containing protein</fullName>
    </submittedName>
</protein>
<organism evidence="5 6">
    <name type="scientific">Flavobacterium microcysteis</name>
    <dbReference type="NCBI Taxonomy" id="2596891"/>
    <lineage>
        <taxon>Bacteria</taxon>
        <taxon>Pseudomonadati</taxon>
        <taxon>Bacteroidota</taxon>
        <taxon>Flavobacteriia</taxon>
        <taxon>Flavobacteriales</taxon>
        <taxon>Flavobacteriaceae</taxon>
        <taxon>Flavobacterium</taxon>
    </lineage>
</organism>
<reference evidence="5 6" key="1">
    <citation type="submission" date="2019-06" db="EMBL/GenBank/DDBJ databases">
        <title>Flavobacterium sp. MaA-Y11 from geoumgang.</title>
        <authorList>
            <person name="Jeong S."/>
        </authorList>
    </citation>
    <scope>NUCLEOTIDE SEQUENCE [LARGE SCALE GENOMIC DNA]</scope>
    <source>
        <strain evidence="5 6">MaA-Y11</strain>
    </source>
</reference>
<gene>
    <name evidence="5" type="ORF">FJA49_10670</name>
</gene>
<dbReference type="InterPro" id="IPR011990">
    <property type="entry name" value="TPR-like_helical_dom_sf"/>
</dbReference>
<dbReference type="PANTHER" id="PTHR43280:SF2">
    <property type="entry name" value="HTH-TYPE TRANSCRIPTIONAL REGULATOR EXSA"/>
    <property type="match status" value="1"/>
</dbReference>
<keyword evidence="3" id="KW-0472">Membrane</keyword>
<dbReference type="InterPro" id="IPR019734">
    <property type="entry name" value="TPR_rpt"/>
</dbReference>
<feature type="transmembrane region" description="Helical" evidence="3">
    <location>
        <begin position="406"/>
        <end position="427"/>
    </location>
</feature>
<evidence type="ECO:0000256" key="3">
    <source>
        <dbReference type="SAM" id="Phobius"/>
    </source>
</evidence>
<evidence type="ECO:0000313" key="5">
    <source>
        <dbReference type="EMBL" id="TPD68517.1"/>
    </source>
</evidence>
<dbReference type="Pfam" id="PF12833">
    <property type="entry name" value="HTH_18"/>
    <property type="match status" value="1"/>
</dbReference>
<reference evidence="5 6" key="2">
    <citation type="submission" date="2019-06" db="EMBL/GenBank/DDBJ databases">
        <authorList>
            <person name="Seo Y."/>
        </authorList>
    </citation>
    <scope>NUCLEOTIDE SEQUENCE [LARGE SCALE GENOMIC DNA]</scope>
    <source>
        <strain evidence="5 6">MaA-Y11</strain>
    </source>
</reference>
<evidence type="ECO:0000256" key="1">
    <source>
        <dbReference type="ARBA" id="ARBA00023125"/>
    </source>
</evidence>
<dbReference type="Gene3D" id="1.10.10.60">
    <property type="entry name" value="Homeodomain-like"/>
    <property type="match status" value="2"/>
</dbReference>
<accession>A0A501Q8U3</accession>
<dbReference type="GO" id="GO:0043565">
    <property type="term" value="F:sequence-specific DNA binding"/>
    <property type="evidence" value="ECO:0007669"/>
    <property type="project" value="InterPro"/>
</dbReference>
<evidence type="ECO:0000259" key="4">
    <source>
        <dbReference type="PROSITE" id="PS01124"/>
    </source>
</evidence>
<keyword evidence="2" id="KW-0175">Coiled coil</keyword>